<evidence type="ECO:0000256" key="12">
    <source>
        <dbReference type="SAM" id="Phobius"/>
    </source>
</evidence>
<evidence type="ECO:0000256" key="9">
    <source>
        <dbReference type="ARBA" id="ARBA00023136"/>
    </source>
</evidence>
<keyword evidence="17" id="KW-1185">Reference proteome</keyword>
<reference evidence="17" key="1">
    <citation type="submission" date="2016-02" db="EMBL/GenBank/DDBJ databases">
        <authorList>
            <person name="Kaur G."/>
            <person name="Nair G.R."/>
            <person name="Mayilraj S."/>
        </authorList>
    </citation>
    <scope>NUCLEOTIDE SEQUENCE [LARGE SCALE GENOMIC DNA]</scope>
    <source>
        <strain evidence="17">GA-15</strain>
    </source>
</reference>
<evidence type="ECO:0000256" key="3">
    <source>
        <dbReference type="ARBA" id="ARBA00008195"/>
    </source>
</evidence>
<feature type="compositionally biased region" description="Polar residues" evidence="11">
    <location>
        <begin position="822"/>
        <end position="843"/>
    </location>
</feature>
<feature type="domain" description="Arabinosyltransferas concanavalin like" evidence="15">
    <location>
        <begin position="45"/>
        <end position="203"/>
    </location>
</feature>
<evidence type="ECO:0000256" key="10">
    <source>
        <dbReference type="ARBA" id="ARBA00023316"/>
    </source>
</evidence>
<evidence type="ECO:0000313" key="17">
    <source>
        <dbReference type="Proteomes" id="UP000076947"/>
    </source>
</evidence>
<keyword evidence="4" id="KW-1003">Cell membrane</keyword>
<feature type="transmembrane region" description="Helical" evidence="12">
    <location>
        <begin position="573"/>
        <end position="592"/>
    </location>
</feature>
<dbReference type="AlphaFoldDB" id="A0A177IMR0"/>
<keyword evidence="7 12" id="KW-0812">Transmembrane</keyword>
<feature type="transmembrane region" description="Helical" evidence="12">
    <location>
        <begin position="213"/>
        <end position="231"/>
    </location>
</feature>
<dbReference type="InterPro" id="IPR040920">
    <property type="entry name" value="Arabino_trans_N"/>
</dbReference>
<feature type="compositionally biased region" description="Low complexity" evidence="11">
    <location>
        <begin position="795"/>
        <end position="813"/>
    </location>
</feature>
<evidence type="ECO:0000313" key="16">
    <source>
        <dbReference type="EMBL" id="OAH30044.1"/>
    </source>
</evidence>
<dbReference type="InterPro" id="IPR042486">
    <property type="entry name" value="Arabino_trans_C_2"/>
</dbReference>
<evidence type="ECO:0000256" key="7">
    <source>
        <dbReference type="ARBA" id="ARBA00022692"/>
    </source>
</evidence>
<dbReference type="InterPro" id="IPR032731">
    <property type="entry name" value="Arabino_trans_C"/>
</dbReference>
<dbReference type="Pfam" id="PF04602">
    <property type="entry name" value="Arabinose_trans"/>
    <property type="match status" value="1"/>
</dbReference>
<comment type="subcellular location">
    <subcellularLocation>
        <location evidence="2">Cell membrane</location>
        <topology evidence="2">Multi-pass membrane protein</topology>
    </subcellularLocation>
</comment>
<feature type="transmembrane region" description="Helical" evidence="12">
    <location>
        <begin position="449"/>
        <end position="471"/>
    </location>
</feature>
<keyword evidence="10" id="KW-0961">Cell wall biogenesis/degradation</keyword>
<keyword evidence="5" id="KW-0328">Glycosyltransferase</keyword>
<evidence type="ECO:0000259" key="14">
    <source>
        <dbReference type="Pfam" id="PF14896"/>
    </source>
</evidence>
<feature type="region of interest" description="Disordered" evidence="11">
    <location>
        <begin position="757"/>
        <end position="852"/>
    </location>
</feature>
<feature type="domain" description="Arabinosyltransferase C-terminal" evidence="14">
    <location>
        <begin position="706"/>
        <end position="1124"/>
    </location>
</feature>
<comment type="similarity">
    <text evidence="3">Belongs to the emb family.</text>
</comment>
<feature type="domain" description="Arabinofuranosyltransferase central" evidence="13">
    <location>
        <begin position="207"/>
        <end position="666"/>
    </location>
</feature>
<dbReference type="Gene3D" id="3.40.190.160">
    <property type="match status" value="1"/>
</dbReference>
<evidence type="ECO:0000259" key="13">
    <source>
        <dbReference type="Pfam" id="PF04602"/>
    </source>
</evidence>
<feature type="transmembrane region" description="Helical" evidence="12">
    <location>
        <begin position="645"/>
        <end position="665"/>
    </location>
</feature>
<dbReference type="Proteomes" id="UP000076947">
    <property type="component" value="Unassembled WGS sequence"/>
</dbReference>
<dbReference type="Pfam" id="PF17689">
    <property type="entry name" value="Arabino_trans_N"/>
    <property type="match status" value="1"/>
</dbReference>
<feature type="transmembrane region" description="Helical" evidence="12">
    <location>
        <begin position="424"/>
        <end position="442"/>
    </location>
</feature>
<keyword evidence="8 12" id="KW-1133">Transmembrane helix</keyword>
<comment type="function">
    <text evidence="1">Arabinosyl transferase responsible for the polymerization of arabinose into the arabinan of arabinogalactan.</text>
</comment>
<dbReference type="GO" id="GO:0071766">
    <property type="term" value="P:Actinobacterium-type cell wall biogenesis"/>
    <property type="evidence" value="ECO:0007669"/>
    <property type="project" value="InterPro"/>
</dbReference>
<evidence type="ECO:0000256" key="6">
    <source>
        <dbReference type="ARBA" id="ARBA00022679"/>
    </source>
</evidence>
<dbReference type="GO" id="GO:0005886">
    <property type="term" value="C:plasma membrane"/>
    <property type="evidence" value="ECO:0007669"/>
    <property type="project" value="UniProtKB-SubCell"/>
</dbReference>
<proteinExistence type="inferred from homology"/>
<evidence type="ECO:0000256" key="8">
    <source>
        <dbReference type="ARBA" id="ARBA00022989"/>
    </source>
</evidence>
<evidence type="ECO:0000256" key="4">
    <source>
        <dbReference type="ARBA" id="ARBA00022475"/>
    </source>
</evidence>
<feature type="transmembrane region" description="Helical" evidence="12">
    <location>
        <begin position="604"/>
        <end position="625"/>
    </location>
</feature>
<dbReference type="EMBL" id="LSTQ01000010">
    <property type="protein sequence ID" value="OAH30044.1"/>
    <property type="molecule type" value="Genomic_DNA"/>
</dbReference>
<accession>A0A177IMR0</accession>
<keyword evidence="9 12" id="KW-0472">Membrane</keyword>
<dbReference type="Pfam" id="PF14896">
    <property type="entry name" value="Arabino_trans_C"/>
    <property type="match status" value="1"/>
</dbReference>
<feature type="transmembrane region" description="Helical" evidence="12">
    <location>
        <begin position="685"/>
        <end position="709"/>
    </location>
</feature>
<dbReference type="RefSeq" id="WP_066839261.1">
    <property type="nucleotide sequence ID" value="NZ_LSTQ01000010.1"/>
</dbReference>
<dbReference type="GO" id="GO:0052636">
    <property type="term" value="F:arabinosyltransferase activity"/>
    <property type="evidence" value="ECO:0007669"/>
    <property type="project" value="InterPro"/>
</dbReference>
<gene>
    <name evidence="16" type="ORF">AYJ05_09515</name>
</gene>
<feature type="transmembrane region" description="Helical" evidence="12">
    <location>
        <begin position="547"/>
        <end position="567"/>
    </location>
</feature>
<evidence type="ECO:0000256" key="2">
    <source>
        <dbReference type="ARBA" id="ARBA00004651"/>
    </source>
</evidence>
<dbReference type="STRING" id="1705.CA21670_00040"/>
<sequence>MNDVYTAELPELNARPAPKGLRLAAIITGLLGFVLFLATPFLPVTQTQSSFDWPANDSLNSVTAPLISVSPEEIDAAIPVAAIDMLREGQDMLYGTVPPESEEASNRGMFVRAGEDGLSVISLDEVVLSLSAEQVSQLNDDDVLTINAVEDGTTVSVGDFTEESDDDLRPQVVGVFTEIEDTPENLAQLSDAGLNVHVEINSRFTSSPSTIKLVAMIGGGIMMLAALVCIARMDRLDGKKISFMPATWKQVRPLDGVVSAILAFWHIFGSNTSDDGFILTMGRVKEHSTYMANYYRWYGVPEAPFGTPYYDLVAFLSNISATSVFMRIPTLIAAILTWFILSREILPRFGPVINDRRVAHWTAAFMFLAFWLPYNNGIRPEPIVAFGVVFTWASFERSIATSRMLPAAIGTIAATLTLTAGPTGLLAVGVFLVSLPALFSIFSRRKESVGGWLPLVASFLAVGTSVLALVFSDQTLATVLESTRVRSAVGPSLNWYDEYVRYTTLFEGSVDGSLTRRFAMFTMLFALALIVYAFIRDKKVLGTPKGPTQRLLIIMALSMFFLMFTPTKWTHHFGIYAGIAGVIAALGAVVLSQIAMRSTRARTFAVASVVMLMAISLAGWNAWWYVSSFGIPWWDRSVQFMAVEASTVVMVIGLLIIAVGIVQALRHNYRKNHGIEQPQVSTKRWANILSAPLAIACIAIVAFSCLSFAKGYISQSPNYSVGQGNLKALGGNVCQMADSALIETNTNDSFLTPVTGELGDSLINPDEENRGFDPNFIPEDIEPENLNSASVGAIGSNQSGSSPSNSEQASSGSDPSLGGQSGDSESSSNAQSTAENATDTSSGGIRGTDGVNGSTMHLPFNLDYTKVPVLGSYNSAQRGTSEVTTQWYNLPEQAGENTPVLAVSAAGDIYHHDVNDIEQEGMELTLEYGTLGEGNEVTNTGELELRDVGAAPKWRNLRIALDEIPEEANVVRLVAVDDSTDEDSWLAFTPPRVPELTSLNSQFDSSIPGLLDWSTAFQFPCQRTFDHFAGVTEIPEYRILPDAPAQTSLTDFQSFSGGGAMATAEAVNYSYEIPSYLDGDWARDWGAIQKYEPRTNSAGITPDPADINYEEITRTGWWQNSEMKIRKEGED</sequence>
<feature type="transmembrane region" description="Helical" evidence="12">
    <location>
        <begin position="324"/>
        <end position="346"/>
    </location>
</feature>
<feature type="transmembrane region" description="Helical" evidence="12">
    <location>
        <begin position="518"/>
        <end position="535"/>
    </location>
</feature>
<evidence type="ECO:0000259" key="15">
    <source>
        <dbReference type="Pfam" id="PF17689"/>
    </source>
</evidence>
<dbReference type="GO" id="GO:0071555">
    <property type="term" value="P:cell wall organization"/>
    <property type="evidence" value="ECO:0007669"/>
    <property type="project" value="UniProtKB-KW"/>
</dbReference>
<dbReference type="Gene3D" id="2.60.120.940">
    <property type="entry name" value="EmbC, C-terminal domain, subdomain 2"/>
    <property type="match status" value="1"/>
</dbReference>
<organism evidence="16 17">
    <name type="scientific">Corynebacterium stationis</name>
    <dbReference type="NCBI Taxonomy" id="1705"/>
    <lineage>
        <taxon>Bacteria</taxon>
        <taxon>Bacillati</taxon>
        <taxon>Actinomycetota</taxon>
        <taxon>Actinomycetes</taxon>
        <taxon>Mycobacteriales</taxon>
        <taxon>Corynebacteriaceae</taxon>
        <taxon>Corynebacterium</taxon>
    </lineage>
</organism>
<evidence type="ECO:0000256" key="1">
    <source>
        <dbReference type="ARBA" id="ARBA00003001"/>
    </source>
</evidence>
<keyword evidence="6 16" id="KW-0808">Transferase</keyword>
<comment type="caution">
    <text evidence="16">The sequence shown here is derived from an EMBL/GenBank/DDBJ whole genome shotgun (WGS) entry which is preliminary data.</text>
</comment>
<dbReference type="OrthoDB" id="3584570at2"/>
<name>A0A177IMR0_9CORY</name>
<evidence type="ECO:0000256" key="5">
    <source>
        <dbReference type="ARBA" id="ARBA00022676"/>
    </source>
</evidence>
<feature type="transmembrane region" description="Helical" evidence="12">
    <location>
        <begin position="358"/>
        <end position="374"/>
    </location>
</feature>
<dbReference type="InterPro" id="IPR027451">
    <property type="entry name" value="EmbABC_dom1"/>
</dbReference>
<feature type="transmembrane region" description="Helical" evidence="12">
    <location>
        <begin position="21"/>
        <end position="42"/>
    </location>
</feature>
<dbReference type="Gene3D" id="2.60.120.610">
    <property type="entry name" value="arabinofuranosyltransferase like domain"/>
    <property type="match status" value="1"/>
</dbReference>
<evidence type="ECO:0000256" key="11">
    <source>
        <dbReference type="SAM" id="MobiDB-lite"/>
    </source>
</evidence>
<protein>
    <submittedName>
        <fullName evidence="16">Arabinosyltransferase</fullName>
    </submittedName>
</protein>
<dbReference type="InterPro" id="IPR007680">
    <property type="entry name" value="Arabino_trans_central"/>
</dbReference>